<dbReference type="GO" id="GO:0005509">
    <property type="term" value="F:calcium ion binding"/>
    <property type="evidence" value="ECO:0007669"/>
    <property type="project" value="InterPro"/>
</dbReference>
<comment type="caution">
    <text evidence="2">The sequence shown here is derived from an EMBL/GenBank/DDBJ whole genome shotgun (WGS) entry which is preliminary data.</text>
</comment>
<dbReference type="RefSeq" id="WP_227309760.1">
    <property type="nucleotide sequence ID" value="NZ_JAESVA010000011.1"/>
</dbReference>
<dbReference type="InterPro" id="IPR001343">
    <property type="entry name" value="Hemolysn_Ca-bd"/>
</dbReference>
<dbReference type="Gene3D" id="2.170.16.10">
    <property type="entry name" value="Hedgehog/Intein (Hint) domain"/>
    <property type="match status" value="1"/>
</dbReference>
<name>A0A963Z774_9PROT</name>
<feature type="domain" description="Hedgehog/Intein (Hint)" evidence="1">
    <location>
        <begin position="421"/>
        <end position="554"/>
    </location>
</feature>
<dbReference type="AlphaFoldDB" id="A0A963Z774"/>
<evidence type="ECO:0000313" key="3">
    <source>
        <dbReference type="Proteomes" id="UP000721844"/>
    </source>
</evidence>
<dbReference type="Pfam" id="PF13403">
    <property type="entry name" value="Hint_2"/>
    <property type="match status" value="1"/>
</dbReference>
<reference evidence="2 3" key="1">
    <citation type="journal article" date="2021" name="Microorganisms">
        <title>Acidisoma silvae sp. nov. and Acidisomacellulosilytica sp. nov., Two Acidophilic Bacteria Isolated from Decaying Wood, Hydrolyzing Cellulose and Producing Poly-3-hydroxybutyrate.</title>
        <authorList>
            <person name="Mieszkin S."/>
            <person name="Pouder E."/>
            <person name="Uroz S."/>
            <person name="Simon-Colin C."/>
            <person name="Alain K."/>
        </authorList>
    </citation>
    <scope>NUCLEOTIDE SEQUENCE [LARGE SCALE GENOMIC DNA]</scope>
    <source>
        <strain evidence="2 3">HW T5.17</strain>
    </source>
</reference>
<evidence type="ECO:0000259" key="1">
    <source>
        <dbReference type="Pfam" id="PF13403"/>
    </source>
</evidence>
<dbReference type="PRINTS" id="PR00313">
    <property type="entry name" value="CABNDNGRPT"/>
</dbReference>
<dbReference type="InterPro" id="IPR011049">
    <property type="entry name" value="Serralysin-like_metalloprot_C"/>
</dbReference>
<sequence>MSDVTISGASAPAIFETDEAAPYAQTLAAALNSGLDSGTLTALPYTSGPVAPAAAGGVVVITTTPATTLAIPTTDVGLFITGGATSVTGGGVGETVIGGSGGLTYTDITPSGSVVDYIAVGDGNNLITTGTTGIGNYQINTGAGNDTISVFGNAVINAGTGQNTISVSGGNSYIYSEGGDNITMSGTGTDTVNIGTGQTTINPGSTNLFVFGSTDATKPIFIGRGTGSDTISVGSGGGTVYAGTGGNSVLFGGTGAATTGAVTALHGSTNGDQLYAIGAAPVVLYAGGGDETLSGAGGTVDGLAVPESTADNTFMAGSGNDTIVGGAGNDVIIASTGRGAFASGTGKTTFAFVNGEAGGQDTITGFASNDRLVFNGYGVAQFPTEVVGGSEIIELPDATEITLQGITSLSPSQIFYDAPLCFLQGTLIGTAQGLKAVEQLAIGDLVSTTTAGEQPIRWIGICSVSTRFADPLRVMPIRIKAGALAENIPERDLLVSPDHAILVDGVLIQAGALVNGLSVTQERSMPERFTYYHIELAEHSLILAEGAPAETFVDNVDRMSFDNWAEHQALYGLDIPIIEMAFPRAQSRRQIPKGISNRLMKRAVEKVETGLKLAV</sequence>
<dbReference type="Gene3D" id="2.160.20.160">
    <property type="match status" value="1"/>
</dbReference>
<evidence type="ECO:0000313" key="2">
    <source>
        <dbReference type="EMBL" id="MCB8883103.1"/>
    </source>
</evidence>
<dbReference type="SUPFAM" id="SSF51294">
    <property type="entry name" value="Hedgehog/intein (Hint) domain"/>
    <property type="match status" value="1"/>
</dbReference>
<proteinExistence type="predicted"/>
<keyword evidence="3" id="KW-1185">Reference proteome</keyword>
<dbReference type="EMBL" id="JAESVA010000011">
    <property type="protein sequence ID" value="MCB8883103.1"/>
    <property type="molecule type" value="Genomic_DNA"/>
</dbReference>
<dbReference type="Pfam" id="PF00353">
    <property type="entry name" value="HemolysinCabind"/>
    <property type="match status" value="4"/>
</dbReference>
<dbReference type="SUPFAM" id="SSF51120">
    <property type="entry name" value="beta-Roll"/>
    <property type="match status" value="2"/>
</dbReference>
<gene>
    <name evidence="2" type="ORF">ACELLULO517_22835</name>
</gene>
<dbReference type="Proteomes" id="UP000721844">
    <property type="component" value="Unassembled WGS sequence"/>
</dbReference>
<protein>
    <submittedName>
        <fullName evidence="2">Hint domain-containing protein</fullName>
    </submittedName>
</protein>
<dbReference type="InterPro" id="IPR036844">
    <property type="entry name" value="Hint_dom_sf"/>
</dbReference>
<organism evidence="2 3">
    <name type="scientific">Acidisoma cellulosilyticum</name>
    <dbReference type="NCBI Taxonomy" id="2802395"/>
    <lineage>
        <taxon>Bacteria</taxon>
        <taxon>Pseudomonadati</taxon>
        <taxon>Pseudomonadota</taxon>
        <taxon>Alphaproteobacteria</taxon>
        <taxon>Acetobacterales</taxon>
        <taxon>Acidocellaceae</taxon>
        <taxon>Acidisoma</taxon>
    </lineage>
</organism>
<dbReference type="InterPro" id="IPR028992">
    <property type="entry name" value="Hedgehog/Intein_dom"/>
</dbReference>
<accession>A0A963Z774</accession>